<name>A0A0F9DPP7_9ZZZZ</name>
<proteinExistence type="predicted"/>
<protein>
    <submittedName>
        <fullName evidence="1">Uncharacterized protein</fullName>
    </submittedName>
</protein>
<accession>A0A0F9DPP7</accession>
<gene>
    <name evidence="1" type="ORF">LCGC14_2463280</name>
</gene>
<organism evidence="1">
    <name type="scientific">marine sediment metagenome</name>
    <dbReference type="NCBI Taxonomy" id="412755"/>
    <lineage>
        <taxon>unclassified sequences</taxon>
        <taxon>metagenomes</taxon>
        <taxon>ecological metagenomes</taxon>
    </lineage>
</organism>
<sequence>MDAIDATYIGKGVVGGREIKQKGGLFAHSTYTEKEVVATGESVKIIAFSIHGLPNSPVAIFPDKEGILRSAEIENFRIKEKGE</sequence>
<dbReference type="EMBL" id="LAZR01038402">
    <property type="protein sequence ID" value="KKL19656.1"/>
    <property type="molecule type" value="Genomic_DNA"/>
</dbReference>
<dbReference type="AlphaFoldDB" id="A0A0F9DPP7"/>
<comment type="caution">
    <text evidence="1">The sequence shown here is derived from an EMBL/GenBank/DDBJ whole genome shotgun (WGS) entry which is preliminary data.</text>
</comment>
<evidence type="ECO:0000313" key="1">
    <source>
        <dbReference type="EMBL" id="KKL19656.1"/>
    </source>
</evidence>
<reference evidence="1" key="1">
    <citation type="journal article" date="2015" name="Nature">
        <title>Complex archaea that bridge the gap between prokaryotes and eukaryotes.</title>
        <authorList>
            <person name="Spang A."/>
            <person name="Saw J.H."/>
            <person name="Jorgensen S.L."/>
            <person name="Zaremba-Niedzwiedzka K."/>
            <person name="Martijn J."/>
            <person name="Lind A.E."/>
            <person name="van Eijk R."/>
            <person name="Schleper C."/>
            <person name="Guy L."/>
            <person name="Ettema T.J."/>
        </authorList>
    </citation>
    <scope>NUCLEOTIDE SEQUENCE</scope>
</reference>